<dbReference type="InterPro" id="IPR056018">
    <property type="entry name" value="DUF7597"/>
</dbReference>
<evidence type="ECO:0000313" key="3">
    <source>
        <dbReference type="EMBL" id="KAG2621112.1"/>
    </source>
</evidence>
<organism evidence="3 4">
    <name type="scientific">Panicum virgatum</name>
    <name type="common">Blackwell switchgrass</name>
    <dbReference type="NCBI Taxonomy" id="38727"/>
    <lineage>
        <taxon>Eukaryota</taxon>
        <taxon>Viridiplantae</taxon>
        <taxon>Streptophyta</taxon>
        <taxon>Embryophyta</taxon>
        <taxon>Tracheophyta</taxon>
        <taxon>Spermatophyta</taxon>
        <taxon>Magnoliopsida</taxon>
        <taxon>Liliopsida</taxon>
        <taxon>Poales</taxon>
        <taxon>Poaceae</taxon>
        <taxon>PACMAD clade</taxon>
        <taxon>Panicoideae</taxon>
        <taxon>Panicodae</taxon>
        <taxon>Paniceae</taxon>
        <taxon>Panicinae</taxon>
        <taxon>Panicum</taxon>
        <taxon>Panicum sect. Hiantes</taxon>
    </lineage>
</organism>
<proteinExistence type="predicted"/>
<evidence type="ECO:0000313" key="4">
    <source>
        <dbReference type="Proteomes" id="UP000823388"/>
    </source>
</evidence>
<sequence>MVYNLGVIDNPNFKLSFNLWNERGMPLAEIFVSTSLGTHSPWIPVHSKKDKCSYAQVARIPPLTGANQIPLGNSSKSSATVHSPAPGESPCTQGQMAYRFIDPEHFLPRGCTRVQIEGRKTMMRAVLGRPDVSFQSIRELVDDFLRNHKKLGFRVIQPCPHGQAYVRLNYYHDRDFLVQNSPHAYGNYQLTFREHNRAWNNRTTVMNYDVWLMLIGFNIDYWEHSDIEKAISEFGKIFVWEEDHSHLARVIVKARVVDLTEIPLFLVCSEGENFEGDSWTAQCEILKVNMLGGGPPVEDDPPNGPDGLQPNLFEFFGFGQPGNGPNNGPGLPPNDQANDGVQDMDADAWELWPEQPNNIVLPEQQPPQVNVAPQIDLNAPLEDDLGGIEELIQIAEHMDAQQVFGPHPEEVIDAGINSDVESDNEHDMNVQQVNPLHEIEVFIPLEQINTNEFHPDELMDHDPSDDDSQKNAENFRVDNLQVGFVELFEPPVDPIFSSSASMPKMHPDLVRLWANFFSAYSGNPVQVPLQWSEFITALLASPVTFSWTKQLLQSEAWKLFNQSPSNLTFSLPETYPKIQLSKCQEKLTLPVIPDELDSSPSQGSALDSCLAKASKGGSSPCTPEELVKKKVSSSPGPWAKTFLQKADKEKIEEFLEDPLKRRNPQCSSKGCLGCKTIPPSLSPSVIKNLGSSFCKLDEQDLSVAALQKKKKPSAPAQGKKKLPVSTVADKKDSLLANIGKKASKKKLPSDENVQDDTSKDKKKSKK</sequence>
<name>A0A8T0U8U8_PANVG</name>
<comment type="caution">
    <text evidence="3">The sequence shown here is derived from an EMBL/GenBank/DDBJ whole genome shotgun (WGS) entry which is preliminary data.</text>
</comment>
<feature type="region of interest" description="Disordered" evidence="1">
    <location>
        <begin position="708"/>
        <end position="766"/>
    </location>
</feature>
<feature type="region of interest" description="Disordered" evidence="1">
    <location>
        <begin position="68"/>
        <end position="89"/>
    </location>
</feature>
<gene>
    <name evidence="3" type="ORF">PVAP13_3NG178000</name>
</gene>
<evidence type="ECO:0000259" key="2">
    <source>
        <dbReference type="Pfam" id="PF24530"/>
    </source>
</evidence>
<dbReference type="EMBL" id="CM029042">
    <property type="protein sequence ID" value="KAG2621112.1"/>
    <property type="molecule type" value="Genomic_DNA"/>
</dbReference>
<dbReference type="AlphaFoldDB" id="A0A8T0U8U8"/>
<feature type="compositionally biased region" description="Basic residues" evidence="1">
    <location>
        <begin position="708"/>
        <end position="722"/>
    </location>
</feature>
<evidence type="ECO:0000256" key="1">
    <source>
        <dbReference type="SAM" id="MobiDB-lite"/>
    </source>
</evidence>
<feature type="compositionally biased region" description="Polar residues" evidence="1">
    <location>
        <begin position="68"/>
        <end position="81"/>
    </location>
</feature>
<feature type="domain" description="DUF7597" evidence="2">
    <location>
        <begin position="133"/>
        <end position="203"/>
    </location>
</feature>
<protein>
    <recommendedName>
        <fullName evidence="2">DUF7597 domain-containing protein</fullName>
    </recommendedName>
</protein>
<dbReference type="Proteomes" id="UP000823388">
    <property type="component" value="Chromosome 3N"/>
</dbReference>
<dbReference type="PANTHER" id="PTHR33075:SF7">
    <property type="entry name" value="OS02G0303350 PROTEIN"/>
    <property type="match status" value="1"/>
</dbReference>
<dbReference type="PANTHER" id="PTHR33075">
    <property type="entry name" value="OS02G0499800 PROTEIN"/>
    <property type="match status" value="1"/>
</dbReference>
<feature type="region of interest" description="Disordered" evidence="1">
    <location>
        <begin position="319"/>
        <end position="339"/>
    </location>
</feature>
<dbReference type="Pfam" id="PF24530">
    <property type="entry name" value="DUF7597"/>
    <property type="match status" value="1"/>
</dbReference>
<keyword evidence="4" id="KW-1185">Reference proteome</keyword>
<accession>A0A8T0U8U8</accession>
<reference evidence="3" key="1">
    <citation type="submission" date="2020-05" db="EMBL/GenBank/DDBJ databases">
        <title>WGS assembly of Panicum virgatum.</title>
        <authorList>
            <person name="Lovell J.T."/>
            <person name="Jenkins J."/>
            <person name="Shu S."/>
            <person name="Juenger T.E."/>
            <person name="Schmutz J."/>
        </authorList>
    </citation>
    <scope>NUCLEOTIDE SEQUENCE</scope>
    <source>
        <strain evidence="3">AP13</strain>
    </source>
</reference>